<dbReference type="AlphaFoldDB" id="A0AAD7ADP2"/>
<reference evidence="2" key="1">
    <citation type="submission" date="2023-03" db="EMBL/GenBank/DDBJ databases">
        <title>Massive genome expansion in bonnet fungi (Mycena s.s.) driven by repeated elements and novel gene families across ecological guilds.</title>
        <authorList>
            <consortium name="Lawrence Berkeley National Laboratory"/>
            <person name="Harder C.B."/>
            <person name="Miyauchi S."/>
            <person name="Viragh M."/>
            <person name="Kuo A."/>
            <person name="Thoen E."/>
            <person name="Andreopoulos B."/>
            <person name="Lu D."/>
            <person name="Skrede I."/>
            <person name="Drula E."/>
            <person name="Henrissat B."/>
            <person name="Morin E."/>
            <person name="Kohler A."/>
            <person name="Barry K."/>
            <person name="LaButti K."/>
            <person name="Morin E."/>
            <person name="Salamov A."/>
            <person name="Lipzen A."/>
            <person name="Mereny Z."/>
            <person name="Hegedus B."/>
            <person name="Baldrian P."/>
            <person name="Stursova M."/>
            <person name="Weitz H."/>
            <person name="Taylor A."/>
            <person name="Grigoriev I.V."/>
            <person name="Nagy L.G."/>
            <person name="Martin F."/>
            <person name="Kauserud H."/>
        </authorList>
    </citation>
    <scope>NUCLEOTIDE SEQUENCE</scope>
    <source>
        <strain evidence="2">CBHHK002</strain>
    </source>
</reference>
<dbReference type="EMBL" id="JARIHO010000009">
    <property type="protein sequence ID" value="KAJ7355782.1"/>
    <property type="molecule type" value="Genomic_DNA"/>
</dbReference>
<evidence type="ECO:0000256" key="1">
    <source>
        <dbReference type="SAM" id="MobiDB-lite"/>
    </source>
</evidence>
<comment type="caution">
    <text evidence="2">The sequence shown here is derived from an EMBL/GenBank/DDBJ whole genome shotgun (WGS) entry which is preliminary data.</text>
</comment>
<dbReference type="Proteomes" id="UP001218218">
    <property type="component" value="Unassembled WGS sequence"/>
</dbReference>
<gene>
    <name evidence="2" type="ORF">DFH08DRAFT_853544</name>
</gene>
<proteinExistence type="predicted"/>
<protein>
    <submittedName>
        <fullName evidence="2">Uncharacterized protein</fullName>
    </submittedName>
</protein>
<feature type="region of interest" description="Disordered" evidence="1">
    <location>
        <begin position="1"/>
        <end position="81"/>
    </location>
</feature>
<keyword evidence="3" id="KW-1185">Reference proteome</keyword>
<feature type="compositionally biased region" description="Low complexity" evidence="1">
    <location>
        <begin position="9"/>
        <end position="25"/>
    </location>
</feature>
<organism evidence="2 3">
    <name type="scientific">Mycena albidolilacea</name>
    <dbReference type="NCBI Taxonomy" id="1033008"/>
    <lineage>
        <taxon>Eukaryota</taxon>
        <taxon>Fungi</taxon>
        <taxon>Dikarya</taxon>
        <taxon>Basidiomycota</taxon>
        <taxon>Agaricomycotina</taxon>
        <taxon>Agaricomycetes</taxon>
        <taxon>Agaricomycetidae</taxon>
        <taxon>Agaricales</taxon>
        <taxon>Marasmiineae</taxon>
        <taxon>Mycenaceae</taxon>
        <taxon>Mycena</taxon>
    </lineage>
</organism>
<evidence type="ECO:0000313" key="3">
    <source>
        <dbReference type="Proteomes" id="UP001218218"/>
    </source>
</evidence>
<accession>A0AAD7ADP2</accession>
<evidence type="ECO:0000313" key="2">
    <source>
        <dbReference type="EMBL" id="KAJ7355782.1"/>
    </source>
</evidence>
<name>A0AAD7ADP2_9AGAR</name>
<sequence length="283" mass="30901">MPPRRKAAATKAAPTTTTKSTNTSKTEAKQQTSKRAHSPHSDAQEEIDTPDEGDGRPRKRAKNAVTPIEAESTPEPEAAVGPIPSGKFDLYGMELPFLAKVYLPPGQCVSTPQFDALYDKILTYQAKPDSTARCVIPDAPFIRQGRLSSAIFEDPMEEMPWDIALDDLRLADPLVFTPAERSKFASPGPQSNCGPGIQGRTVLVEDHCGVASAEGVFRMHRVWTGERGGKAVELWEGYLSFDVVHSGLYRRKGHGSGRKLGIAFWGVRGKRDDNGKEIGLDLE</sequence>